<feature type="transmembrane region" description="Helical" evidence="1">
    <location>
        <begin position="29"/>
        <end position="48"/>
    </location>
</feature>
<feature type="transmembrane region" description="Helical" evidence="1">
    <location>
        <begin position="54"/>
        <end position="74"/>
    </location>
</feature>
<evidence type="ECO:0000313" key="3">
    <source>
        <dbReference type="Proteomes" id="UP000316030"/>
    </source>
</evidence>
<dbReference type="OrthoDB" id="7860996at2"/>
<evidence type="ECO:0000256" key="1">
    <source>
        <dbReference type="SAM" id="Phobius"/>
    </source>
</evidence>
<proteinExistence type="predicted"/>
<dbReference type="EMBL" id="FXTO01000017">
    <property type="protein sequence ID" value="SMO84152.1"/>
    <property type="molecule type" value="Genomic_DNA"/>
</dbReference>
<keyword evidence="1" id="KW-1133">Transmembrane helix</keyword>
<keyword evidence="1" id="KW-0472">Membrane</keyword>
<organism evidence="2 3">
    <name type="scientific">Thalassovita litoralis</name>
    <dbReference type="NCBI Taxonomy" id="1010611"/>
    <lineage>
        <taxon>Bacteria</taxon>
        <taxon>Pseudomonadati</taxon>
        <taxon>Pseudomonadota</taxon>
        <taxon>Alphaproteobacteria</taxon>
        <taxon>Rhodobacterales</taxon>
        <taxon>Roseobacteraceae</taxon>
        <taxon>Thalassovita</taxon>
    </lineage>
</organism>
<gene>
    <name evidence="2" type="ORF">SAMN06265173_11717</name>
</gene>
<accession>A0A521EJV1</accession>
<keyword evidence="1" id="KW-0812">Transmembrane</keyword>
<sequence>MKNFTQYGMNQPGAAMHGAQSVTQATMKFFGMVLGLAAVGLWLVPGATLDGAEMLVRLVMSFLFFGIAVGLWGAGRADFAEEFHLDVSNHRLNHVLRGRDGIARLQGQYGFDEMEEISLTGGILKARLTGGQEVLRVAVGTHLDPSVLQSLQGLRKRPAM</sequence>
<evidence type="ECO:0000313" key="2">
    <source>
        <dbReference type="EMBL" id="SMO84152.1"/>
    </source>
</evidence>
<protein>
    <submittedName>
        <fullName evidence="2">Uncharacterized protein</fullName>
    </submittedName>
</protein>
<dbReference type="Proteomes" id="UP000316030">
    <property type="component" value="Unassembled WGS sequence"/>
</dbReference>
<reference evidence="2 3" key="1">
    <citation type="submission" date="2017-05" db="EMBL/GenBank/DDBJ databases">
        <authorList>
            <person name="Varghese N."/>
            <person name="Submissions S."/>
        </authorList>
    </citation>
    <scope>NUCLEOTIDE SEQUENCE [LARGE SCALE GENOMIC DNA]</scope>
    <source>
        <strain evidence="2 3">DSM 29506</strain>
    </source>
</reference>
<dbReference type="RefSeq" id="WP_142493887.1">
    <property type="nucleotide sequence ID" value="NZ_FXTO01000017.1"/>
</dbReference>
<dbReference type="AlphaFoldDB" id="A0A521EJV1"/>
<keyword evidence="3" id="KW-1185">Reference proteome</keyword>
<name>A0A521EJV1_9RHOB</name>